<reference evidence="3 4" key="1">
    <citation type="submission" date="2020-04" db="EMBL/GenBank/DDBJ databases">
        <title>MicrobeNet Type strains.</title>
        <authorList>
            <person name="Nicholson A.C."/>
        </authorList>
    </citation>
    <scope>NUCLEOTIDE SEQUENCE [LARGE SCALE GENOMIC DNA]</scope>
    <source>
        <strain evidence="3 4">ATCC BAA-788</strain>
    </source>
</reference>
<keyword evidence="1" id="KW-0732">Signal</keyword>
<name>A0A7X6KW08_9CELL</name>
<protein>
    <recommendedName>
        <fullName evidence="2">Septum formation-related domain-containing protein</fullName>
    </recommendedName>
</protein>
<feature type="chain" id="PRO_5038559818" description="Septum formation-related domain-containing protein" evidence="1">
    <location>
        <begin position="24"/>
        <end position="164"/>
    </location>
</feature>
<dbReference type="EMBL" id="JAAXOX010000004">
    <property type="protein sequence ID" value="NKY23068.1"/>
    <property type="molecule type" value="Genomic_DNA"/>
</dbReference>
<dbReference type="InterPro" id="IPR026004">
    <property type="entry name" value="Septum_form"/>
</dbReference>
<dbReference type="Pfam" id="PF13845">
    <property type="entry name" value="Septum_form"/>
    <property type="match status" value="1"/>
</dbReference>
<dbReference type="RefSeq" id="WP_168630187.1">
    <property type="nucleotide sequence ID" value="NZ_BONL01000001.1"/>
</dbReference>
<comment type="caution">
    <text evidence="3">The sequence shown here is derived from an EMBL/GenBank/DDBJ whole genome shotgun (WGS) entry which is preliminary data.</text>
</comment>
<feature type="domain" description="Septum formation-related" evidence="2">
    <location>
        <begin position="55"/>
        <end position="154"/>
    </location>
</feature>
<dbReference type="Proteomes" id="UP000581206">
    <property type="component" value="Unassembled WGS sequence"/>
</dbReference>
<evidence type="ECO:0000256" key="1">
    <source>
        <dbReference type="SAM" id="SignalP"/>
    </source>
</evidence>
<dbReference type="AlphaFoldDB" id="A0A7X6KW08"/>
<proteinExistence type="predicted"/>
<gene>
    <name evidence="3" type="ORF">HGA03_10380</name>
</gene>
<evidence type="ECO:0000259" key="2">
    <source>
        <dbReference type="Pfam" id="PF13845"/>
    </source>
</evidence>
<evidence type="ECO:0000313" key="4">
    <source>
        <dbReference type="Proteomes" id="UP000581206"/>
    </source>
</evidence>
<keyword evidence="4" id="KW-1185">Reference proteome</keyword>
<sequence length="164" mass="17406">MSVRKLNLTYVLGGLAVATLALSGCSTSAPEAQRDESSGEITASADADVFSVAVGDCLDLSAGALEEEVSSLPTVPCSDEHDSEIYAEKVLPEGDFPADIEEQAAQFCYDEFAGFVGLSYEESSLEVQPMTPLQEGWEQVDDRTIQCILMSPERITGTLEGSGV</sequence>
<organism evidence="3 4">
    <name type="scientific">Cellulomonas denverensis</name>
    <dbReference type="NCBI Taxonomy" id="264297"/>
    <lineage>
        <taxon>Bacteria</taxon>
        <taxon>Bacillati</taxon>
        <taxon>Actinomycetota</taxon>
        <taxon>Actinomycetes</taxon>
        <taxon>Micrococcales</taxon>
        <taxon>Cellulomonadaceae</taxon>
        <taxon>Cellulomonas</taxon>
    </lineage>
</organism>
<dbReference type="PROSITE" id="PS51257">
    <property type="entry name" value="PROKAR_LIPOPROTEIN"/>
    <property type="match status" value="1"/>
</dbReference>
<evidence type="ECO:0000313" key="3">
    <source>
        <dbReference type="EMBL" id="NKY23068.1"/>
    </source>
</evidence>
<accession>A0A7X6KW08</accession>
<feature type="signal peptide" evidence="1">
    <location>
        <begin position="1"/>
        <end position="23"/>
    </location>
</feature>